<dbReference type="PANTHER" id="PTHR11017:SF479">
    <property type="entry name" value="DISEASE RESISTANCE PROTEIN (TIR-NBS-LRR CLASS) FAMILY"/>
    <property type="match status" value="1"/>
</dbReference>
<dbReference type="SUPFAM" id="SSF52058">
    <property type="entry name" value="L domain-like"/>
    <property type="match status" value="1"/>
</dbReference>
<evidence type="ECO:0000313" key="5">
    <source>
        <dbReference type="Proteomes" id="UP000008311"/>
    </source>
</evidence>
<dbReference type="GO" id="GO:0006952">
    <property type="term" value="P:defense response"/>
    <property type="evidence" value="ECO:0007669"/>
    <property type="project" value="InterPro"/>
</dbReference>
<proteinExistence type="predicted"/>
<reference evidence="5" key="1">
    <citation type="journal article" date="2010" name="Nat. Biotechnol.">
        <title>Draft genome sequence of the oilseed species Ricinus communis.</title>
        <authorList>
            <person name="Chan A.P."/>
            <person name="Crabtree J."/>
            <person name="Zhao Q."/>
            <person name="Lorenzi H."/>
            <person name="Orvis J."/>
            <person name="Puiu D."/>
            <person name="Melake-Berhan A."/>
            <person name="Jones K.M."/>
            <person name="Redman J."/>
            <person name="Chen G."/>
            <person name="Cahoon E.B."/>
            <person name="Gedil M."/>
            <person name="Stanke M."/>
            <person name="Haas B.J."/>
            <person name="Wortman J.R."/>
            <person name="Fraser-Liggett C.M."/>
            <person name="Ravel J."/>
            <person name="Rabinowicz P.D."/>
        </authorList>
    </citation>
    <scope>NUCLEOTIDE SEQUENCE [LARGE SCALE GENOMIC DNA]</scope>
    <source>
        <strain evidence="5">cv. Hale</strain>
    </source>
</reference>
<dbReference type="InterPro" id="IPR002182">
    <property type="entry name" value="NB-ARC"/>
</dbReference>
<dbReference type="InterPro" id="IPR044974">
    <property type="entry name" value="Disease_R_plants"/>
</dbReference>
<organism evidence="4 5">
    <name type="scientific">Ricinus communis</name>
    <name type="common">Castor bean</name>
    <dbReference type="NCBI Taxonomy" id="3988"/>
    <lineage>
        <taxon>Eukaryota</taxon>
        <taxon>Viridiplantae</taxon>
        <taxon>Streptophyta</taxon>
        <taxon>Embryophyta</taxon>
        <taxon>Tracheophyta</taxon>
        <taxon>Spermatophyta</taxon>
        <taxon>Magnoliopsida</taxon>
        <taxon>eudicotyledons</taxon>
        <taxon>Gunneridae</taxon>
        <taxon>Pentapetalae</taxon>
        <taxon>rosids</taxon>
        <taxon>fabids</taxon>
        <taxon>Malpighiales</taxon>
        <taxon>Euphorbiaceae</taxon>
        <taxon>Acalyphoideae</taxon>
        <taxon>Acalypheae</taxon>
        <taxon>Ricinus</taxon>
    </lineage>
</organism>
<evidence type="ECO:0000256" key="2">
    <source>
        <dbReference type="ARBA" id="ARBA00022737"/>
    </source>
</evidence>
<dbReference type="InterPro" id="IPR011713">
    <property type="entry name" value="Leu-rich_rpt_3"/>
</dbReference>
<evidence type="ECO:0000313" key="4">
    <source>
        <dbReference type="EMBL" id="EEF38914.1"/>
    </source>
</evidence>
<dbReference type="PANTHER" id="PTHR11017">
    <property type="entry name" value="LEUCINE-RICH REPEAT-CONTAINING PROTEIN"/>
    <property type="match status" value="1"/>
</dbReference>
<dbReference type="GO" id="GO:0043531">
    <property type="term" value="F:ADP binding"/>
    <property type="evidence" value="ECO:0007669"/>
    <property type="project" value="InterPro"/>
</dbReference>
<protein>
    <recommendedName>
        <fullName evidence="3">NB-ARC domain-containing protein</fullName>
    </recommendedName>
</protein>
<evidence type="ECO:0000256" key="1">
    <source>
        <dbReference type="ARBA" id="ARBA00022614"/>
    </source>
</evidence>
<dbReference type="SUPFAM" id="SSF52540">
    <property type="entry name" value="P-loop containing nucleoside triphosphate hydrolases"/>
    <property type="match status" value="1"/>
</dbReference>
<evidence type="ECO:0000259" key="3">
    <source>
        <dbReference type="Pfam" id="PF00931"/>
    </source>
</evidence>
<dbReference type="Proteomes" id="UP000008311">
    <property type="component" value="Unassembled WGS sequence"/>
</dbReference>
<dbReference type="InParanoid" id="B9SBT6"/>
<dbReference type="InterPro" id="IPR027417">
    <property type="entry name" value="P-loop_NTPase"/>
</dbReference>
<sequence>MSPIDADGFVGIDSRIEEIQSLLCLDSESVRSIGIWGMGGIENLEKENDDPIPLLEKLISGILKGERVQIESPNILPKSIKHRLQRMKVLIVLDDVNEVKQLESLVGSGDWFAPGSRIIITSRDLQVLNSKVDEIYKIEGEMGLGIMAVMGNEAIEGILLNMDEVGRDIYLSHAAFSNMDNLRILKFYSSSPNHIGFRLEYSWSDYFQNILSNNKSYFQCLPNKLSLLHWRKYPCKSFPFNFMVDNLVEVNMRASELEQLWNGDQILPEIPRGLKVLELDSTFEKRQEWFAALQFLHDLEILSMSNCKNLRHCLFIIITSVESKQLPEAPRSTQASRAINDTPSTELYISANCKKFCVIRLHAGR</sequence>
<feature type="domain" description="NB-ARC" evidence="3">
    <location>
        <begin position="66"/>
        <end position="137"/>
    </location>
</feature>
<dbReference type="AlphaFoldDB" id="B9SBT6"/>
<keyword evidence="2" id="KW-0677">Repeat</keyword>
<dbReference type="eggNOG" id="ENOG502S4HU">
    <property type="taxonomic scope" value="Eukaryota"/>
</dbReference>
<dbReference type="Pfam" id="PF07725">
    <property type="entry name" value="LRR_3"/>
    <property type="match status" value="1"/>
</dbReference>
<name>B9SBT6_RICCO</name>
<accession>B9SBT6</accession>
<dbReference type="Gene3D" id="3.40.50.300">
    <property type="entry name" value="P-loop containing nucleotide triphosphate hydrolases"/>
    <property type="match status" value="1"/>
</dbReference>
<keyword evidence="5" id="KW-1185">Reference proteome</keyword>
<gene>
    <name evidence="4" type="ORF">RCOM_1043560</name>
</gene>
<dbReference type="EMBL" id="EQ973917">
    <property type="protein sequence ID" value="EEF38914.1"/>
    <property type="molecule type" value="Genomic_DNA"/>
</dbReference>
<keyword evidence="1" id="KW-0433">Leucine-rich repeat</keyword>
<dbReference type="Pfam" id="PF00931">
    <property type="entry name" value="NB-ARC"/>
    <property type="match status" value="1"/>
</dbReference>